<feature type="domain" description="Ice-binding protein C-terminal" evidence="3">
    <location>
        <begin position="221"/>
        <end position="243"/>
    </location>
</feature>
<dbReference type="Pfam" id="PF07589">
    <property type="entry name" value="PEP-CTERM"/>
    <property type="match status" value="1"/>
</dbReference>
<evidence type="ECO:0000256" key="1">
    <source>
        <dbReference type="SAM" id="MobiDB-lite"/>
    </source>
</evidence>
<evidence type="ECO:0000313" key="5">
    <source>
        <dbReference type="Proteomes" id="UP001595665"/>
    </source>
</evidence>
<sequence>MNILNKILATATLAFGITSAAQATYLPAYLTTDDPYRAILHVQKQSGYEIESATLKLSFADPLNLTWSTKETISVRLDNVLAGTVTNVSDYVTYSFNVLPAMLDDGKLNLSVSLGCTQGLFFCYDQDVWLKNILLEVNRVPTKPTVPTTPPTKPADPVPPVVTLPVPPVEQPAEPLPPVEQPSTPPELPTIPPVVTLPGTPSELPVDPVDPTETPATPAEVPEPATLLTLGLGLLGLAAARRRRA</sequence>
<keyword evidence="2" id="KW-0732">Signal</keyword>
<feature type="signal peptide" evidence="2">
    <location>
        <begin position="1"/>
        <end position="23"/>
    </location>
</feature>
<dbReference type="RefSeq" id="WP_312549352.1">
    <property type="nucleotide sequence ID" value="NZ_JBHRVV010000001.1"/>
</dbReference>
<reference evidence="5" key="1">
    <citation type="journal article" date="2019" name="Int. J. Syst. Evol. Microbiol.">
        <title>The Global Catalogue of Microorganisms (GCM) 10K type strain sequencing project: providing services to taxonomists for standard genome sequencing and annotation.</title>
        <authorList>
            <consortium name="The Broad Institute Genomics Platform"/>
            <consortium name="The Broad Institute Genome Sequencing Center for Infectious Disease"/>
            <person name="Wu L."/>
            <person name="Ma J."/>
        </authorList>
    </citation>
    <scope>NUCLEOTIDE SEQUENCE [LARGE SCALE GENOMIC DNA]</scope>
    <source>
        <strain evidence="5">CCM 7480</strain>
    </source>
</reference>
<dbReference type="InterPro" id="IPR013424">
    <property type="entry name" value="Ice-binding_C"/>
</dbReference>
<evidence type="ECO:0000256" key="2">
    <source>
        <dbReference type="SAM" id="SignalP"/>
    </source>
</evidence>
<proteinExistence type="predicted"/>
<comment type="caution">
    <text evidence="4">The sequence shown here is derived from an EMBL/GenBank/DDBJ whole genome shotgun (WGS) entry which is preliminary data.</text>
</comment>
<keyword evidence="5" id="KW-1185">Reference proteome</keyword>
<feature type="compositionally biased region" description="Low complexity" evidence="1">
    <location>
        <begin position="193"/>
        <end position="224"/>
    </location>
</feature>
<accession>A0ABV7PNZ6</accession>
<gene>
    <name evidence="4" type="ORF">ACFOPH_16565</name>
</gene>
<feature type="compositionally biased region" description="Pro residues" evidence="1">
    <location>
        <begin position="165"/>
        <end position="192"/>
    </location>
</feature>
<feature type="chain" id="PRO_5047027826" evidence="2">
    <location>
        <begin position="24"/>
        <end position="245"/>
    </location>
</feature>
<name>A0ABV7PNZ6_9BURK</name>
<feature type="region of interest" description="Disordered" evidence="1">
    <location>
        <begin position="165"/>
        <end position="224"/>
    </location>
</feature>
<organism evidence="4 5">
    <name type="scientific">Massilia haematophila</name>
    <dbReference type="NCBI Taxonomy" id="457923"/>
    <lineage>
        <taxon>Bacteria</taxon>
        <taxon>Pseudomonadati</taxon>
        <taxon>Pseudomonadota</taxon>
        <taxon>Betaproteobacteria</taxon>
        <taxon>Burkholderiales</taxon>
        <taxon>Oxalobacteraceae</taxon>
        <taxon>Telluria group</taxon>
        <taxon>Massilia</taxon>
    </lineage>
</organism>
<protein>
    <submittedName>
        <fullName evidence="4">PEP-CTERM sorting domain-containing protein</fullName>
    </submittedName>
</protein>
<evidence type="ECO:0000259" key="3">
    <source>
        <dbReference type="Pfam" id="PF07589"/>
    </source>
</evidence>
<dbReference type="NCBIfam" id="TIGR02595">
    <property type="entry name" value="PEP_CTERM"/>
    <property type="match status" value="1"/>
</dbReference>
<evidence type="ECO:0000313" key="4">
    <source>
        <dbReference type="EMBL" id="MFC3459850.1"/>
    </source>
</evidence>
<dbReference type="EMBL" id="JBHRVV010000001">
    <property type="protein sequence ID" value="MFC3459850.1"/>
    <property type="molecule type" value="Genomic_DNA"/>
</dbReference>
<dbReference type="Proteomes" id="UP001595665">
    <property type="component" value="Unassembled WGS sequence"/>
</dbReference>